<accession>A0A1W2DH02</accession>
<evidence type="ECO:0000256" key="1">
    <source>
        <dbReference type="SAM" id="MobiDB-lite"/>
    </source>
</evidence>
<organism evidence="2 3">
    <name type="scientific">Janibacter indicus</name>
    <dbReference type="NCBI Taxonomy" id="857417"/>
    <lineage>
        <taxon>Bacteria</taxon>
        <taxon>Bacillati</taxon>
        <taxon>Actinomycetota</taxon>
        <taxon>Actinomycetes</taxon>
        <taxon>Micrococcales</taxon>
        <taxon>Intrasporangiaceae</taxon>
        <taxon>Janibacter</taxon>
    </lineage>
</organism>
<dbReference type="Proteomes" id="UP000192634">
    <property type="component" value="Unassembled WGS sequence"/>
</dbReference>
<name>A0A1W2DH02_9MICO</name>
<evidence type="ECO:0008006" key="4">
    <source>
        <dbReference type="Google" id="ProtNLM"/>
    </source>
</evidence>
<proteinExistence type="predicted"/>
<evidence type="ECO:0000313" key="2">
    <source>
        <dbReference type="EMBL" id="SMC96256.1"/>
    </source>
</evidence>
<dbReference type="EMBL" id="FWXN01000019">
    <property type="protein sequence ID" value="SMC96256.1"/>
    <property type="molecule type" value="Genomic_DNA"/>
</dbReference>
<dbReference type="OrthoDB" id="4578408at2"/>
<gene>
    <name evidence="2" type="ORF">SAMN06296429_1199</name>
</gene>
<evidence type="ECO:0000313" key="3">
    <source>
        <dbReference type="Proteomes" id="UP000192634"/>
    </source>
</evidence>
<dbReference type="RefSeq" id="WP_084453174.1">
    <property type="nucleotide sequence ID" value="NZ_FWXN01000019.1"/>
</dbReference>
<reference evidence="2 3" key="1">
    <citation type="submission" date="2017-04" db="EMBL/GenBank/DDBJ databases">
        <authorList>
            <person name="Afonso C.L."/>
            <person name="Miller P.J."/>
            <person name="Scott M.A."/>
            <person name="Spackman E."/>
            <person name="Goraichik I."/>
            <person name="Dimitrov K.M."/>
            <person name="Suarez D.L."/>
            <person name="Swayne D.E."/>
        </authorList>
    </citation>
    <scope>NUCLEOTIDE SEQUENCE [LARGE SCALE GENOMIC DNA]</scope>
    <source>
        <strain evidence="2 3">CGMCC 1.12511</strain>
    </source>
</reference>
<protein>
    <recommendedName>
        <fullName evidence="4">DNA-binding domain-containing protein</fullName>
    </recommendedName>
</protein>
<feature type="region of interest" description="Disordered" evidence="1">
    <location>
        <begin position="350"/>
        <end position="377"/>
    </location>
</feature>
<sequence length="489" mass="52594">MSTNEDRTGAIDLTRAPRGELAAAQLVTAVADTGDLAERHYLELKGPPDLATKVNKAKVAKFILGAANRLPDRAAEAFEGYGVMIVGITKQGIEGIPPIEMLALSQVIQPFLGAAGPHWDVVRVPVKGSTNQVLVILVDPPQVGQPPFICRSNGEGLQSGRTYYRGDGETREANADELDLLMARGASRPPAPVELDVAVVGTVVPLIIDEQTVDDLITNARQRLLAALPKPEPKQSPATGFAMGSSDGFRAAMGASSALSRLLADQTSAASQLAAFTATEEPEKRSEDEYRAEIDAWEERFRAAWAEAVELFAVHALPGNEVTVVNKTQTFLHDVEVKLHLDGAVEAEERQGYGDGPDWRDLKLPSPPRKWGPTKRDLGLHTGYSAGLAASIASQPYTPRPYVPPDASWKTTGSVDVEVVVGDLRPEATFQTDDGEAVLLIRGEAPEQIQGTWTATARGYNQVFTGAVQVTIAEPTHLTNLIRDFFNLD</sequence>
<feature type="compositionally biased region" description="Basic and acidic residues" evidence="1">
    <location>
        <begin position="350"/>
        <end position="363"/>
    </location>
</feature>
<dbReference type="AlphaFoldDB" id="A0A1W2DH02"/>